<dbReference type="STRING" id="670386.D3BEJ0"/>
<protein>
    <submittedName>
        <fullName evidence="5">Putative glycosyltransferase</fullName>
    </submittedName>
</protein>
<feature type="transmembrane region" description="Helical" evidence="3">
    <location>
        <begin position="54"/>
        <end position="73"/>
    </location>
</feature>
<evidence type="ECO:0000259" key="4">
    <source>
        <dbReference type="Pfam" id="PF10181"/>
    </source>
</evidence>
<dbReference type="Pfam" id="PF10181">
    <property type="entry name" value="PIG-H"/>
    <property type="match status" value="1"/>
</dbReference>
<dbReference type="Proteomes" id="UP000001396">
    <property type="component" value="Unassembled WGS sequence"/>
</dbReference>
<accession>D3BEJ0</accession>
<dbReference type="PANTHER" id="PTHR15231:SF1">
    <property type="entry name" value="PHOSPHATIDYLINOSITOL N-ACETYLGLUCOSAMINYLTRANSFERASE SUBUNIT H"/>
    <property type="match status" value="1"/>
</dbReference>
<dbReference type="GeneID" id="31362633"/>
<dbReference type="PANTHER" id="PTHR15231">
    <property type="entry name" value="PHOSPHATIDYLINOSITOL N-ACETYLGLUCOSAMINYLTRANSFERASE SUBUNIT H"/>
    <property type="match status" value="1"/>
</dbReference>
<dbReference type="GO" id="GO:0006506">
    <property type="term" value="P:GPI anchor biosynthetic process"/>
    <property type="evidence" value="ECO:0007669"/>
    <property type="project" value="UniProtKB-UniPathway"/>
</dbReference>
<feature type="transmembrane region" description="Helical" evidence="3">
    <location>
        <begin position="79"/>
        <end position="100"/>
    </location>
</feature>
<dbReference type="GO" id="GO:0016740">
    <property type="term" value="F:transferase activity"/>
    <property type="evidence" value="ECO:0007669"/>
    <property type="project" value="UniProtKB-KW"/>
</dbReference>
<evidence type="ECO:0000313" key="6">
    <source>
        <dbReference type="Proteomes" id="UP000001396"/>
    </source>
</evidence>
<keyword evidence="3" id="KW-0472">Membrane</keyword>
<dbReference type="RefSeq" id="XP_020432441.1">
    <property type="nucleotide sequence ID" value="XM_020577993.1"/>
</dbReference>
<sequence length="198" mass="23170">MTNSSSSSTSLPNLNSNNSSSNILDSVASNIYIFDSIHINNDVKEYRVTRKSKTIIYPFDYILYIILALHIFYLVINDYFVLNSFMFILLSIVIIIRLFLKLFIVREESLTVIRELGVQLRKKYYFIGESTRFIEKPKIQSIIINEGISRYRVTFYMAFLVEGKQKMVLAFDDLIPRINVLLKIYRGTRSLMYGEPEE</sequence>
<dbReference type="FunCoup" id="D3BEJ0">
    <property type="interactions" value="43"/>
</dbReference>
<evidence type="ECO:0000256" key="3">
    <source>
        <dbReference type="SAM" id="Phobius"/>
    </source>
</evidence>
<dbReference type="InterPro" id="IPR019328">
    <property type="entry name" value="PIGH-H_dom"/>
</dbReference>
<dbReference type="OMA" id="IFDSIHI"/>
<dbReference type="EMBL" id="ADBJ01000031">
    <property type="protein sequence ID" value="EFA80321.1"/>
    <property type="molecule type" value="Genomic_DNA"/>
</dbReference>
<keyword evidence="3" id="KW-1133">Transmembrane helix</keyword>
<feature type="domain" description="Phosphatidylinositol N-acetylglucosaminyltransferase subunit H conserved" evidence="4">
    <location>
        <begin position="109"/>
        <end position="171"/>
    </location>
</feature>
<dbReference type="UniPathway" id="UPA00196"/>
<keyword evidence="6" id="KW-1185">Reference proteome</keyword>
<keyword evidence="3" id="KW-0812">Transmembrane</keyword>
<evidence type="ECO:0000256" key="1">
    <source>
        <dbReference type="ARBA" id="ARBA00004687"/>
    </source>
</evidence>
<comment type="similarity">
    <text evidence="2">Belongs to the PIGH family.</text>
</comment>
<comment type="pathway">
    <text evidence="1">Glycolipid biosynthesis; glycosylphosphatidylinositol-anchor biosynthesis.</text>
</comment>
<dbReference type="GO" id="GO:0000506">
    <property type="term" value="C:glycosylphosphatidylinositol-N-acetylglucosaminyltransferase (GPI-GnT) complex"/>
    <property type="evidence" value="ECO:0007669"/>
    <property type="project" value="InterPro"/>
</dbReference>
<dbReference type="InterPro" id="IPR044215">
    <property type="entry name" value="PIG-H"/>
</dbReference>
<reference evidence="5 6" key="1">
    <citation type="journal article" date="2011" name="Genome Res.">
        <title>Phylogeny-wide analysis of social amoeba genomes highlights ancient origins for complex intercellular communication.</title>
        <authorList>
            <person name="Heidel A.J."/>
            <person name="Lawal H.M."/>
            <person name="Felder M."/>
            <person name="Schilde C."/>
            <person name="Helps N.R."/>
            <person name="Tunggal B."/>
            <person name="Rivero F."/>
            <person name="John U."/>
            <person name="Schleicher M."/>
            <person name="Eichinger L."/>
            <person name="Platzer M."/>
            <person name="Noegel A.A."/>
            <person name="Schaap P."/>
            <person name="Gloeckner G."/>
        </authorList>
    </citation>
    <scope>NUCLEOTIDE SEQUENCE [LARGE SCALE GENOMIC DNA]</scope>
    <source>
        <strain evidence="6">ATCC 26659 / Pp 5 / PN500</strain>
    </source>
</reference>
<keyword evidence="5" id="KW-0808">Transferase</keyword>
<evidence type="ECO:0000313" key="5">
    <source>
        <dbReference type="EMBL" id="EFA80321.1"/>
    </source>
</evidence>
<organism evidence="5 6">
    <name type="scientific">Heterostelium pallidum (strain ATCC 26659 / Pp 5 / PN500)</name>
    <name type="common">Cellular slime mold</name>
    <name type="synonym">Polysphondylium pallidum</name>
    <dbReference type="NCBI Taxonomy" id="670386"/>
    <lineage>
        <taxon>Eukaryota</taxon>
        <taxon>Amoebozoa</taxon>
        <taxon>Evosea</taxon>
        <taxon>Eumycetozoa</taxon>
        <taxon>Dictyostelia</taxon>
        <taxon>Acytosteliales</taxon>
        <taxon>Acytosteliaceae</taxon>
        <taxon>Heterostelium</taxon>
    </lineage>
</organism>
<dbReference type="InParanoid" id="D3BEJ0"/>
<evidence type="ECO:0000256" key="2">
    <source>
        <dbReference type="ARBA" id="ARBA00009610"/>
    </source>
</evidence>
<dbReference type="AlphaFoldDB" id="D3BEJ0"/>
<name>D3BEJ0_HETP5</name>
<gene>
    <name evidence="5" type="primary">pigH</name>
    <name evidence="5" type="ORF">PPL_07152</name>
</gene>
<comment type="caution">
    <text evidence="5">The sequence shown here is derived from an EMBL/GenBank/DDBJ whole genome shotgun (WGS) entry which is preliminary data.</text>
</comment>
<proteinExistence type="inferred from homology"/>